<evidence type="ECO:0000256" key="1">
    <source>
        <dbReference type="ARBA" id="ARBA00004141"/>
    </source>
</evidence>
<feature type="non-terminal residue" evidence="9">
    <location>
        <position position="161"/>
    </location>
</feature>
<evidence type="ECO:0000313" key="9">
    <source>
        <dbReference type="EMBL" id="NXJ79566.1"/>
    </source>
</evidence>
<dbReference type="EMBL" id="VXAG01000460">
    <property type="protein sequence ID" value="NXJ79566.1"/>
    <property type="molecule type" value="Genomic_DNA"/>
</dbReference>
<dbReference type="PANTHER" id="PTHR10671">
    <property type="entry name" value="EPITHELIAL MEMBRANE PROTEIN-RELATED"/>
    <property type="match status" value="1"/>
</dbReference>
<dbReference type="PANTHER" id="PTHR10671:SF6">
    <property type="entry name" value="EPITHELIAL MEMBRANE PROTEIN 1"/>
    <property type="match status" value="1"/>
</dbReference>
<keyword evidence="10" id="KW-1185">Reference proteome</keyword>
<dbReference type="PROSITE" id="PS01222">
    <property type="entry name" value="PMP22_2"/>
    <property type="match status" value="1"/>
</dbReference>
<name>A0A7L0E900_TROML</name>
<protein>
    <recommendedName>
        <fullName evidence="3">Epithelial membrane protein 1</fullName>
    </recommendedName>
</protein>
<reference evidence="9 10" key="1">
    <citation type="submission" date="2019-09" db="EMBL/GenBank/DDBJ databases">
        <title>Bird 10,000 Genomes (B10K) Project - Family phase.</title>
        <authorList>
            <person name="Zhang G."/>
        </authorList>
    </citation>
    <scope>NUCLEOTIDE SEQUENCE [LARGE SCALE GENOMIC DNA]</scope>
    <source>
        <strain evidence="9">B10K-DU-007-40</strain>
        <tissue evidence="9">Mixed tissue sample</tissue>
    </source>
</reference>
<comment type="caution">
    <text evidence="9">The sequence shown here is derived from an EMBL/GenBank/DDBJ whole genome shotgun (WGS) entry which is preliminary data.</text>
</comment>
<organism evidence="9 10">
    <name type="scientific">Trogon melanurus</name>
    <name type="common">Black-tailed trogon</name>
    <dbReference type="NCBI Taxonomy" id="56311"/>
    <lineage>
        <taxon>Eukaryota</taxon>
        <taxon>Metazoa</taxon>
        <taxon>Chordata</taxon>
        <taxon>Craniata</taxon>
        <taxon>Vertebrata</taxon>
        <taxon>Euteleostomi</taxon>
        <taxon>Archelosauria</taxon>
        <taxon>Archosauria</taxon>
        <taxon>Dinosauria</taxon>
        <taxon>Saurischia</taxon>
        <taxon>Theropoda</taxon>
        <taxon>Coelurosauria</taxon>
        <taxon>Aves</taxon>
        <taxon>Neognathae</taxon>
        <taxon>Neoaves</taxon>
        <taxon>Telluraves</taxon>
        <taxon>Coraciimorphae</taxon>
        <taxon>Trogoniformes</taxon>
        <taxon>Trogonidae</taxon>
        <taxon>Trogon</taxon>
    </lineage>
</organism>
<accession>A0A7L0E900</accession>
<keyword evidence="7" id="KW-0325">Glycoprotein</keyword>
<comment type="subcellular location">
    <subcellularLocation>
        <location evidence="1 8">Membrane</location>
        <topology evidence="1 8">Multi-pass membrane protein</topology>
    </subcellularLocation>
</comment>
<dbReference type="OrthoDB" id="8678517at2759"/>
<dbReference type="InterPro" id="IPR050579">
    <property type="entry name" value="PMP-22/EMP/MP20-like"/>
</dbReference>
<evidence type="ECO:0000256" key="8">
    <source>
        <dbReference type="RuleBase" id="RU363088"/>
    </source>
</evidence>
<dbReference type="Gene3D" id="1.20.140.150">
    <property type="match status" value="1"/>
</dbReference>
<dbReference type="GO" id="GO:0005886">
    <property type="term" value="C:plasma membrane"/>
    <property type="evidence" value="ECO:0007669"/>
    <property type="project" value="TreeGrafter"/>
</dbReference>
<feature type="transmembrane region" description="Helical" evidence="8">
    <location>
        <begin position="68"/>
        <end position="90"/>
    </location>
</feature>
<dbReference type="InterPro" id="IPR004031">
    <property type="entry name" value="PMP22/EMP/MP20/Claudin"/>
</dbReference>
<dbReference type="AlphaFoldDB" id="A0A7L0E900"/>
<keyword evidence="6 8" id="KW-0472">Membrane</keyword>
<keyword evidence="4 8" id="KW-0812">Transmembrane</keyword>
<feature type="transmembrane region" description="Helical" evidence="8">
    <location>
        <begin position="7"/>
        <end position="29"/>
    </location>
</feature>
<dbReference type="Pfam" id="PF00822">
    <property type="entry name" value="PMP22_Claudin"/>
    <property type="match status" value="1"/>
</dbReference>
<evidence type="ECO:0000256" key="3">
    <source>
        <dbReference type="ARBA" id="ARBA00013553"/>
    </source>
</evidence>
<dbReference type="PROSITE" id="PS01221">
    <property type="entry name" value="PMP22_1"/>
    <property type="match status" value="1"/>
</dbReference>
<evidence type="ECO:0000256" key="7">
    <source>
        <dbReference type="ARBA" id="ARBA00023180"/>
    </source>
</evidence>
<proteinExistence type="inferred from homology"/>
<feature type="transmembrane region" description="Helical" evidence="8">
    <location>
        <begin position="138"/>
        <end position="158"/>
    </location>
</feature>
<evidence type="ECO:0000256" key="2">
    <source>
        <dbReference type="ARBA" id="ARBA00006864"/>
    </source>
</evidence>
<feature type="non-terminal residue" evidence="9">
    <location>
        <position position="1"/>
    </location>
</feature>
<evidence type="ECO:0000256" key="4">
    <source>
        <dbReference type="ARBA" id="ARBA00022692"/>
    </source>
</evidence>
<dbReference type="Proteomes" id="UP000550660">
    <property type="component" value="Unassembled WGS sequence"/>
</dbReference>
<feature type="transmembrane region" description="Helical" evidence="8">
    <location>
        <begin position="97"/>
        <end position="118"/>
    </location>
</feature>
<sequence>MLVLLAGIFVVHIATVIMLFVSTISNVWMVGTSNLRPISSGLWLLCNETCDQLPVSSDDEASLKTVQAFMVLSIIFSVIALVMFIVQLFTLEKGQRFYITGAIMLVCWLCILIGVSIYTARFTGGIAVFSNPHHGYCFILAWICFCFSFIIGILYLVLRKK</sequence>
<dbReference type="InterPro" id="IPR004032">
    <property type="entry name" value="PMP22_EMP_MP20"/>
</dbReference>
<evidence type="ECO:0000313" key="10">
    <source>
        <dbReference type="Proteomes" id="UP000550660"/>
    </source>
</evidence>
<gene>
    <name evidence="9" type="primary">Emp1</name>
    <name evidence="9" type="ORF">TROMEL_R01988</name>
</gene>
<dbReference type="PRINTS" id="PR01453">
    <property type="entry name" value="EPMEMFAMILY"/>
</dbReference>
<comment type="similarity">
    <text evidence="2 8">Belongs to the PMP-22/EMP/MP20 family.</text>
</comment>
<dbReference type="FunFam" id="1.20.140.150:FF:000026">
    <property type="entry name" value="Epithelial membrane protein 1"/>
    <property type="match status" value="1"/>
</dbReference>
<keyword evidence="5 8" id="KW-1133">Transmembrane helix</keyword>
<evidence type="ECO:0000256" key="5">
    <source>
        <dbReference type="ARBA" id="ARBA00022989"/>
    </source>
</evidence>
<evidence type="ECO:0000256" key="6">
    <source>
        <dbReference type="ARBA" id="ARBA00023136"/>
    </source>
</evidence>